<name>A0A382JV10_9ZZZZ</name>
<proteinExistence type="predicted"/>
<dbReference type="InterPro" id="IPR008258">
    <property type="entry name" value="Transglycosylase_SLT_dom_1"/>
</dbReference>
<dbReference type="InterPro" id="IPR036366">
    <property type="entry name" value="PGBDSf"/>
</dbReference>
<dbReference type="InterPro" id="IPR002477">
    <property type="entry name" value="Peptidoglycan-bd-like"/>
</dbReference>
<accession>A0A382JV10</accession>
<reference evidence="3" key="1">
    <citation type="submission" date="2018-05" db="EMBL/GenBank/DDBJ databases">
        <authorList>
            <person name="Lanie J.A."/>
            <person name="Ng W.-L."/>
            <person name="Kazmierczak K.M."/>
            <person name="Andrzejewski T.M."/>
            <person name="Davidsen T.M."/>
            <person name="Wayne K.J."/>
            <person name="Tettelin H."/>
            <person name="Glass J.I."/>
            <person name="Rusch D."/>
            <person name="Podicherti R."/>
            <person name="Tsui H.-C.T."/>
            <person name="Winkler M.E."/>
        </authorList>
    </citation>
    <scope>NUCLEOTIDE SEQUENCE</scope>
</reference>
<sequence>MYIFEMFNSIAPTGMNDRGIDVLMLQSLLVQSGFNIGKFGEDHNGVDGWYGNRTRAGVTSFQQTQGITPADGIANKATVDALVKYASENDQNALKNAQNRAKRRQDRVGMAATTQPIDTNALRMHIIKYSKKYNLNPKFVKAIIRQESNFEPFAVGDNGTAFGLMQVRWPAFRDIKTHQAVPFDFNDMIKDPEKQIWAG</sequence>
<dbReference type="AlphaFoldDB" id="A0A382JV10"/>
<evidence type="ECO:0000259" key="2">
    <source>
        <dbReference type="Pfam" id="PF01471"/>
    </source>
</evidence>
<gene>
    <name evidence="3" type="ORF">METZ01_LOCUS268463</name>
</gene>
<dbReference type="InterPro" id="IPR036365">
    <property type="entry name" value="PGBD-like_sf"/>
</dbReference>
<dbReference type="Pfam" id="PF01464">
    <property type="entry name" value="SLT"/>
    <property type="match status" value="1"/>
</dbReference>
<organism evidence="3">
    <name type="scientific">marine metagenome</name>
    <dbReference type="NCBI Taxonomy" id="408172"/>
    <lineage>
        <taxon>unclassified sequences</taxon>
        <taxon>metagenomes</taxon>
        <taxon>ecological metagenomes</taxon>
    </lineage>
</organism>
<dbReference type="Gene3D" id="1.10.530.10">
    <property type="match status" value="1"/>
</dbReference>
<evidence type="ECO:0008006" key="4">
    <source>
        <dbReference type="Google" id="ProtNLM"/>
    </source>
</evidence>
<dbReference type="SUPFAM" id="SSF53955">
    <property type="entry name" value="Lysozyme-like"/>
    <property type="match status" value="1"/>
</dbReference>
<dbReference type="Gene3D" id="1.10.101.10">
    <property type="entry name" value="PGBD-like superfamily/PGBD"/>
    <property type="match status" value="1"/>
</dbReference>
<evidence type="ECO:0000259" key="1">
    <source>
        <dbReference type="Pfam" id="PF01464"/>
    </source>
</evidence>
<feature type="non-terminal residue" evidence="3">
    <location>
        <position position="199"/>
    </location>
</feature>
<dbReference type="SUPFAM" id="SSF47090">
    <property type="entry name" value="PGBD-like"/>
    <property type="match status" value="1"/>
</dbReference>
<feature type="domain" description="Peptidoglycan binding-like" evidence="2">
    <location>
        <begin position="19"/>
        <end position="82"/>
    </location>
</feature>
<dbReference type="Pfam" id="PF01471">
    <property type="entry name" value="PG_binding_1"/>
    <property type="match status" value="1"/>
</dbReference>
<protein>
    <recommendedName>
        <fullName evidence="4">Transglycosylase SLT domain-containing protein</fullName>
    </recommendedName>
</protein>
<feature type="domain" description="Transglycosylase SLT" evidence="1">
    <location>
        <begin position="126"/>
        <end position="199"/>
    </location>
</feature>
<evidence type="ECO:0000313" key="3">
    <source>
        <dbReference type="EMBL" id="SVC15609.1"/>
    </source>
</evidence>
<dbReference type="EMBL" id="UINC01076440">
    <property type="protein sequence ID" value="SVC15609.1"/>
    <property type="molecule type" value="Genomic_DNA"/>
</dbReference>
<dbReference type="InterPro" id="IPR023346">
    <property type="entry name" value="Lysozyme-like_dom_sf"/>
</dbReference>